<evidence type="ECO:0000256" key="6">
    <source>
        <dbReference type="ARBA" id="ARBA00023157"/>
    </source>
</evidence>
<dbReference type="InterPro" id="IPR039799">
    <property type="entry name" value="ALR/ERV"/>
</dbReference>
<dbReference type="InterPro" id="IPR036774">
    <property type="entry name" value="ERV/ALR_sulphydryl_oxid_sf"/>
</dbReference>
<comment type="cofactor">
    <cofactor evidence="1">
        <name>FAD</name>
        <dbReference type="ChEBI" id="CHEBI:57692"/>
    </cofactor>
</comment>
<dbReference type="GO" id="GO:0016971">
    <property type="term" value="F:flavin-dependent sulfhydryl oxidase activity"/>
    <property type="evidence" value="ECO:0007669"/>
    <property type="project" value="InterPro"/>
</dbReference>
<dbReference type="Gene3D" id="1.20.120.310">
    <property type="entry name" value="ERV/ALR sulfhydryl oxidase domain"/>
    <property type="match status" value="1"/>
</dbReference>
<keyword evidence="7" id="KW-0472">Membrane</keyword>
<accession>A0A6C0K5G4</accession>
<dbReference type="PANTHER" id="PTHR12645:SF0">
    <property type="entry name" value="FAD-LINKED SULFHYDRYL OXIDASE ALR"/>
    <property type="match status" value="1"/>
</dbReference>
<keyword evidence="5" id="KW-0560">Oxidoreductase</keyword>
<dbReference type="PROSITE" id="PS51324">
    <property type="entry name" value="ERV_ALR"/>
    <property type="match status" value="1"/>
</dbReference>
<evidence type="ECO:0000256" key="3">
    <source>
        <dbReference type="ARBA" id="ARBA00022630"/>
    </source>
</evidence>
<keyword evidence="7" id="KW-0812">Transmembrane</keyword>
<dbReference type="PANTHER" id="PTHR12645">
    <property type="entry name" value="ALR/ERV"/>
    <property type="match status" value="1"/>
</dbReference>
<dbReference type="InterPro" id="IPR017905">
    <property type="entry name" value="ERV/ALR_sulphydryl_oxidase"/>
</dbReference>
<sequence>MHIPPEVWGPFFWHTIHIAALGYSQQPNYSEKKAMKEFFESLQILIPCPICREHYTSHMLKMPIGPSLDSRKDLFRWTIDLHNDVNTMLGKRSYTETEVLQYYARLGARGRSPVVTAEDFMEADQQAILKGIIAGVAVSAVVGGILYFNLPKHS</sequence>
<dbReference type="GO" id="GO:0005739">
    <property type="term" value="C:mitochondrion"/>
    <property type="evidence" value="ECO:0007669"/>
    <property type="project" value="TreeGrafter"/>
</dbReference>
<proteinExistence type="predicted"/>
<feature type="transmembrane region" description="Helical" evidence="7">
    <location>
        <begin position="127"/>
        <end position="148"/>
    </location>
</feature>
<dbReference type="Pfam" id="PF04777">
    <property type="entry name" value="Evr1_Alr"/>
    <property type="match status" value="1"/>
</dbReference>
<name>A0A6C0K5G4_9ZZZZ</name>
<dbReference type="SUPFAM" id="SSF69000">
    <property type="entry name" value="FAD-dependent thiol oxidase"/>
    <property type="match status" value="1"/>
</dbReference>
<dbReference type="EMBL" id="MN740798">
    <property type="protein sequence ID" value="QHU12326.1"/>
    <property type="molecule type" value="Genomic_DNA"/>
</dbReference>
<keyword evidence="6" id="KW-1015">Disulfide bond</keyword>
<dbReference type="GO" id="GO:0050660">
    <property type="term" value="F:flavin adenine dinucleotide binding"/>
    <property type="evidence" value="ECO:0007669"/>
    <property type="project" value="TreeGrafter"/>
</dbReference>
<evidence type="ECO:0000256" key="1">
    <source>
        <dbReference type="ARBA" id="ARBA00001974"/>
    </source>
</evidence>
<protein>
    <recommendedName>
        <fullName evidence="2">thiol oxidase</fullName>
        <ecNumber evidence="2">1.8.3.2</ecNumber>
    </recommendedName>
</protein>
<evidence type="ECO:0000259" key="8">
    <source>
        <dbReference type="PROSITE" id="PS51324"/>
    </source>
</evidence>
<organism evidence="9">
    <name type="scientific">viral metagenome</name>
    <dbReference type="NCBI Taxonomy" id="1070528"/>
    <lineage>
        <taxon>unclassified sequences</taxon>
        <taxon>metagenomes</taxon>
        <taxon>organismal metagenomes</taxon>
    </lineage>
</organism>
<evidence type="ECO:0000256" key="4">
    <source>
        <dbReference type="ARBA" id="ARBA00022827"/>
    </source>
</evidence>
<dbReference type="AlphaFoldDB" id="A0A6C0K5G4"/>
<keyword evidence="3" id="KW-0285">Flavoprotein</keyword>
<dbReference type="EC" id="1.8.3.2" evidence="2"/>
<evidence type="ECO:0000256" key="2">
    <source>
        <dbReference type="ARBA" id="ARBA00012512"/>
    </source>
</evidence>
<feature type="domain" description="ERV/ALR sulfhydryl oxidase" evidence="8">
    <location>
        <begin position="1"/>
        <end position="103"/>
    </location>
</feature>
<evidence type="ECO:0000256" key="7">
    <source>
        <dbReference type="SAM" id="Phobius"/>
    </source>
</evidence>
<reference evidence="9" key="1">
    <citation type="journal article" date="2020" name="Nature">
        <title>Giant virus diversity and host interactions through global metagenomics.</title>
        <authorList>
            <person name="Schulz F."/>
            <person name="Roux S."/>
            <person name="Paez-Espino D."/>
            <person name="Jungbluth S."/>
            <person name="Walsh D.A."/>
            <person name="Denef V.J."/>
            <person name="McMahon K.D."/>
            <person name="Konstantinidis K.T."/>
            <person name="Eloe-Fadrosh E.A."/>
            <person name="Kyrpides N.C."/>
            <person name="Woyke T."/>
        </authorList>
    </citation>
    <scope>NUCLEOTIDE SEQUENCE</scope>
    <source>
        <strain evidence="9">GVMAG-S-1101171-110</strain>
    </source>
</reference>
<keyword evidence="7" id="KW-1133">Transmembrane helix</keyword>
<evidence type="ECO:0000256" key="5">
    <source>
        <dbReference type="ARBA" id="ARBA00023002"/>
    </source>
</evidence>
<evidence type="ECO:0000313" key="9">
    <source>
        <dbReference type="EMBL" id="QHU12326.1"/>
    </source>
</evidence>
<keyword evidence="4" id="KW-0274">FAD</keyword>